<dbReference type="InterPro" id="IPR051533">
    <property type="entry name" value="WaaL-like"/>
</dbReference>
<keyword evidence="7" id="KW-0436">Ligase</keyword>
<keyword evidence="3 5" id="KW-1133">Transmembrane helix</keyword>
<dbReference type="RefSeq" id="WP_289961036.1">
    <property type="nucleotide sequence ID" value="NZ_JAUEOZ010000001.1"/>
</dbReference>
<proteinExistence type="predicted"/>
<feature type="transmembrane region" description="Helical" evidence="5">
    <location>
        <begin position="107"/>
        <end position="125"/>
    </location>
</feature>
<evidence type="ECO:0000256" key="2">
    <source>
        <dbReference type="ARBA" id="ARBA00022692"/>
    </source>
</evidence>
<feature type="transmembrane region" description="Helical" evidence="5">
    <location>
        <begin position="75"/>
        <end position="95"/>
    </location>
</feature>
<name>A0ABT7XYN3_9VIBR</name>
<feature type="transmembrane region" description="Helical" evidence="5">
    <location>
        <begin position="31"/>
        <end position="63"/>
    </location>
</feature>
<feature type="transmembrane region" description="Helical" evidence="5">
    <location>
        <begin position="428"/>
        <end position="446"/>
    </location>
</feature>
<feature type="domain" description="O-antigen ligase-related" evidence="6">
    <location>
        <begin position="239"/>
        <end position="376"/>
    </location>
</feature>
<dbReference type="PANTHER" id="PTHR37422:SF13">
    <property type="entry name" value="LIPOPOLYSACCHARIDE BIOSYNTHESIS PROTEIN PA4999-RELATED"/>
    <property type="match status" value="1"/>
</dbReference>
<evidence type="ECO:0000256" key="5">
    <source>
        <dbReference type="SAM" id="Phobius"/>
    </source>
</evidence>
<sequence length="456" mass="49704">MNHSLFTPAPLLTLLFVCVVGAAWMLVPHPALVIVLCALPIAILVVIRHLFWFVILFVVFSFFRIHEVIPQLMPFKLPLLLSLGALASLCWHAFISRTLPLYWHHSMKWLVIFWALVAVGLVFASNRGIAITSFKSVYWKIIIMTLAIIWIVNNKEQLSQTCWLIVWAGLLVAGVAIYNAQAGIGLVEGSRVTIGRNIGSMLGDPNDLALVLLFPLAFSVSFLFNTRLGIAPRAFGLLVAASLSLAIIETQSRGGLLGMLTVYGVFMQQSIKSKTLLAFIAVVGIAFLYVAAGISDRASGGAAEEGIDASAMGRIYAWEAAARMALVNPLTGVGLNNFYFNYYFYSSHWDGLNHAVHSTWFGVLAETGILGLIVFVTLIVSLARTAKQSLNLLKQQQSPSPYLVSAAKAVFAGLMGTIVSGTFLTQGFVWPIYILAALIISISTIVQKDSQNEKIN</sequence>
<feature type="transmembrane region" description="Helical" evidence="5">
    <location>
        <begin position="165"/>
        <end position="187"/>
    </location>
</feature>
<keyword evidence="8" id="KW-1185">Reference proteome</keyword>
<evidence type="ECO:0000313" key="8">
    <source>
        <dbReference type="Proteomes" id="UP001169719"/>
    </source>
</evidence>
<dbReference type="Proteomes" id="UP001169719">
    <property type="component" value="Unassembled WGS sequence"/>
</dbReference>
<comment type="subcellular location">
    <subcellularLocation>
        <location evidence="1">Membrane</location>
        <topology evidence="1">Multi-pass membrane protein</topology>
    </subcellularLocation>
</comment>
<gene>
    <name evidence="7" type="ORF">QWJ08_05685</name>
</gene>
<feature type="transmembrane region" description="Helical" evidence="5">
    <location>
        <begin position="137"/>
        <end position="153"/>
    </location>
</feature>
<feature type="transmembrane region" description="Helical" evidence="5">
    <location>
        <begin position="402"/>
        <end position="422"/>
    </location>
</feature>
<feature type="transmembrane region" description="Helical" evidence="5">
    <location>
        <begin position="277"/>
        <end position="294"/>
    </location>
</feature>
<feature type="transmembrane region" description="Helical" evidence="5">
    <location>
        <begin position="315"/>
        <end position="340"/>
    </location>
</feature>
<feature type="transmembrane region" description="Helical" evidence="5">
    <location>
        <begin position="360"/>
        <end position="382"/>
    </location>
</feature>
<dbReference type="GO" id="GO:0016874">
    <property type="term" value="F:ligase activity"/>
    <property type="evidence" value="ECO:0007669"/>
    <property type="project" value="UniProtKB-KW"/>
</dbReference>
<protein>
    <submittedName>
        <fullName evidence="7">O-antigen ligase family protein</fullName>
    </submittedName>
</protein>
<dbReference type="EMBL" id="JAUEOZ010000001">
    <property type="protein sequence ID" value="MDN2480879.1"/>
    <property type="molecule type" value="Genomic_DNA"/>
</dbReference>
<evidence type="ECO:0000256" key="3">
    <source>
        <dbReference type="ARBA" id="ARBA00022989"/>
    </source>
</evidence>
<dbReference type="InterPro" id="IPR007016">
    <property type="entry name" value="O-antigen_ligase-rel_domated"/>
</dbReference>
<reference evidence="7" key="1">
    <citation type="submission" date="2024-05" db="EMBL/GenBank/DDBJ databases">
        <title>Genome Sequences of Four Agar- Degrading Marine Bacteria.</title>
        <authorList>
            <person name="Phillips E.K."/>
            <person name="Shaffer J.C."/>
            <person name="Henson M.W."/>
            <person name="Temperton B."/>
            <person name="Thrash C.J."/>
            <person name="Martin M.O."/>
        </authorList>
    </citation>
    <scope>NUCLEOTIDE SEQUENCE</scope>
    <source>
        <strain evidence="7">EKP203</strain>
    </source>
</reference>
<organism evidence="7 8">
    <name type="scientific">Vibrio agarivorans</name>
    <dbReference type="NCBI Taxonomy" id="153622"/>
    <lineage>
        <taxon>Bacteria</taxon>
        <taxon>Pseudomonadati</taxon>
        <taxon>Pseudomonadota</taxon>
        <taxon>Gammaproteobacteria</taxon>
        <taxon>Vibrionales</taxon>
        <taxon>Vibrionaceae</taxon>
        <taxon>Vibrio</taxon>
    </lineage>
</organism>
<dbReference type="Pfam" id="PF04932">
    <property type="entry name" value="Wzy_C"/>
    <property type="match status" value="1"/>
</dbReference>
<keyword evidence="2 5" id="KW-0812">Transmembrane</keyword>
<accession>A0ABT7XYN3</accession>
<evidence type="ECO:0000256" key="4">
    <source>
        <dbReference type="ARBA" id="ARBA00023136"/>
    </source>
</evidence>
<evidence type="ECO:0000313" key="7">
    <source>
        <dbReference type="EMBL" id="MDN2480879.1"/>
    </source>
</evidence>
<comment type="caution">
    <text evidence="7">The sequence shown here is derived from an EMBL/GenBank/DDBJ whole genome shotgun (WGS) entry which is preliminary data.</text>
</comment>
<keyword evidence="4 5" id="KW-0472">Membrane</keyword>
<evidence type="ECO:0000259" key="6">
    <source>
        <dbReference type="Pfam" id="PF04932"/>
    </source>
</evidence>
<evidence type="ECO:0000256" key="1">
    <source>
        <dbReference type="ARBA" id="ARBA00004141"/>
    </source>
</evidence>
<feature type="transmembrane region" description="Helical" evidence="5">
    <location>
        <begin position="208"/>
        <end position="224"/>
    </location>
</feature>
<dbReference type="PANTHER" id="PTHR37422">
    <property type="entry name" value="TEICHURONIC ACID BIOSYNTHESIS PROTEIN TUAE"/>
    <property type="match status" value="1"/>
</dbReference>